<name>A0A7C9CF29_OPUST</name>
<organism evidence="1">
    <name type="scientific">Opuntia streptacantha</name>
    <name type="common">Prickly pear cactus</name>
    <name type="synonym">Opuntia cardona</name>
    <dbReference type="NCBI Taxonomy" id="393608"/>
    <lineage>
        <taxon>Eukaryota</taxon>
        <taxon>Viridiplantae</taxon>
        <taxon>Streptophyta</taxon>
        <taxon>Embryophyta</taxon>
        <taxon>Tracheophyta</taxon>
        <taxon>Spermatophyta</taxon>
        <taxon>Magnoliopsida</taxon>
        <taxon>eudicotyledons</taxon>
        <taxon>Gunneridae</taxon>
        <taxon>Pentapetalae</taxon>
        <taxon>Caryophyllales</taxon>
        <taxon>Cactineae</taxon>
        <taxon>Cactaceae</taxon>
        <taxon>Opuntioideae</taxon>
        <taxon>Opuntia</taxon>
    </lineage>
</organism>
<protein>
    <submittedName>
        <fullName evidence="1">Uncharacterized protein</fullName>
    </submittedName>
</protein>
<sequence>MHTNSLVHHPEQMYDLIQLQQKCGSHLIEELCRSPPRHLFAPPFRTFQMTFQHEFGRLRSMRPHLVQQYQGHGLLSLLAVELPQNHQLSQWQPNLSQMVQFHQYT</sequence>
<reference evidence="1" key="1">
    <citation type="journal article" date="2013" name="J. Plant Res.">
        <title>Effect of fungi and light on seed germination of three Opuntia species from semiarid lands of central Mexico.</title>
        <authorList>
            <person name="Delgado-Sanchez P."/>
            <person name="Jimenez-Bremont J.F."/>
            <person name="Guerrero-Gonzalez Mde L."/>
            <person name="Flores J."/>
        </authorList>
    </citation>
    <scope>NUCLEOTIDE SEQUENCE</scope>
    <source>
        <tissue evidence="1">Cladode</tissue>
    </source>
</reference>
<proteinExistence type="predicted"/>
<dbReference type="AlphaFoldDB" id="A0A7C9CF29"/>
<reference evidence="1" key="2">
    <citation type="submission" date="2020-07" db="EMBL/GenBank/DDBJ databases">
        <authorList>
            <person name="Vera ALvarez R."/>
            <person name="Arias-Moreno D.M."/>
            <person name="Jimenez-Jacinto V."/>
            <person name="Jimenez-Bremont J.F."/>
            <person name="Swaminathan K."/>
            <person name="Moose S.P."/>
            <person name="Guerrero-Gonzalez M.L."/>
            <person name="Marino-Ramirez L."/>
            <person name="Landsman D."/>
            <person name="Rodriguez-Kessler M."/>
            <person name="Delgado-Sanchez P."/>
        </authorList>
    </citation>
    <scope>NUCLEOTIDE SEQUENCE</scope>
    <source>
        <tissue evidence="1">Cladode</tissue>
    </source>
</reference>
<dbReference type="EMBL" id="GISG01013121">
    <property type="protein sequence ID" value="MBA4616781.1"/>
    <property type="molecule type" value="Transcribed_RNA"/>
</dbReference>
<accession>A0A7C9CF29</accession>
<evidence type="ECO:0000313" key="1">
    <source>
        <dbReference type="EMBL" id="MBA4616781.1"/>
    </source>
</evidence>